<dbReference type="Pfam" id="PF22036">
    <property type="entry name" value="MoaF_like"/>
    <property type="match status" value="1"/>
</dbReference>
<dbReference type="Gene3D" id="2.40.128.20">
    <property type="match status" value="1"/>
</dbReference>
<comment type="caution">
    <text evidence="2">The sequence shown here is derived from an EMBL/GenBank/DDBJ whole genome shotgun (WGS) entry which is preliminary data.</text>
</comment>
<name>A0A444MV73_9SPHI</name>
<dbReference type="OrthoDB" id="8441428at2"/>
<sequence>MNFIGKKFEVDFGMAKAILHIESETLLTFTITEKGGENVNVVETVQTKMTELRPQLYLVTWQEKSGTTVTQVHDYENETVYSNWTSPDGEFNNLKGALKGI</sequence>
<feature type="domain" description="MoaF-like" evidence="1">
    <location>
        <begin position="4"/>
        <end position="99"/>
    </location>
</feature>
<dbReference type="AlphaFoldDB" id="A0A444MV73"/>
<proteinExistence type="predicted"/>
<accession>A0A444MV73</accession>
<dbReference type="InterPro" id="IPR053892">
    <property type="entry name" value="MoaF-like"/>
</dbReference>
<dbReference type="RefSeq" id="WP_128531961.1">
    <property type="nucleotide sequence ID" value="NZ_SBIW01000001.1"/>
</dbReference>
<dbReference type="InterPro" id="IPR012674">
    <property type="entry name" value="Calycin"/>
</dbReference>
<evidence type="ECO:0000313" key="2">
    <source>
        <dbReference type="EMBL" id="RWY57455.1"/>
    </source>
</evidence>
<protein>
    <recommendedName>
        <fullName evidence="1">MoaF-like domain-containing protein</fullName>
    </recommendedName>
</protein>
<gene>
    <name evidence="2" type="ORF">EPL05_02705</name>
</gene>
<evidence type="ECO:0000313" key="3">
    <source>
        <dbReference type="Proteomes" id="UP000286701"/>
    </source>
</evidence>
<organism evidence="2 3">
    <name type="scientific">Mucilaginibacter gilvus</name>
    <dbReference type="NCBI Taxonomy" id="2305909"/>
    <lineage>
        <taxon>Bacteria</taxon>
        <taxon>Pseudomonadati</taxon>
        <taxon>Bacteroidota</taxon>
        <taxon>Sphingobacteriia</taxon>
        <taxon>Sphingobacteriales</taxon>
        <taxon>Sphingobacteriaceae</taxon>
        <taxon>Mucilaginibacter</taxon>
    </lineage>
</organism>
<dbReference type="Proteomes" id="UP000286701">
    <property type="component" value="Unassembled WGS sequence"/>
</dbReference>
<keyword evidence="3" id="KW-1185">Reference proteome</keyword>
<dbReference type="EMBL" id="SBIW01000001">
    <property type="protein sequence ID" value="RWY57455.1"/>
    <property type="molecule type" value="Genomic_DNA"/>
</dbReference>
<reference evidence="2 3" key="1">
    <citation type="submission" date="2019-01" db="EMBL/GenBank/DDBJ databases">
        <title>Mucilaginibacter antarcticum sp. nov., isolated from antarctic soil.</title>
        <authorList>
            <person name="Yan Y.-Q."/>
            <person name="Du Z.-J."/>
        </authorList>
    </citation>
    <scope>NUCLEOTIDE SEQUENCE [LARGE SCALE GENOMIC DNA]</scope>
    <source>
        <strain evidence="2 3">F01003</strain>
    </source>
</reference>
<evidence type="ECO:0000259" key="1">
    <source>
        <dbReference type="Pfam" id="PF22036"/>
    </source>
</evidence>